<dbReference type="SUPFAM" id="SSF53474">
    <property type="entry name" value="alpha/beta-Hydrolases"/>
    <property type="match status" value="1"/>
</dbReference>
<dbReference type="Pfam" id="PF00561">
    <property type="entry name" value="Abhydrolase_1"/>
    <property type="match status" value="1"/>
</dbReference>
<sequence length="308" mass="33028">MVVRILLGIMAAQVLCALLIWYAATSYMPADLALVLALLAVVLVRLAITGNNFLLSWRHGSPTPQAHRLTAVGRLRLLLAEFSATMLTSSWHMLRHRPAPFLAAGGAALPVLLIHGYGANGGYWHALRRLLRAQGISHDAVDLEPVTGAIDDYADQVEAGVRRLLAATGAARVVIVAHSMGGLVTRAWLRRHGAAAEARVARVITLGTPHFGTALAALGIGANAAQMRRGAPWLAQLDRDDRERRALFTSIWTWHDNIIAPQVSCQLPGARNVALGGIGHVALGSHPQVLRTILDEILTASTPSARLY</sequence>
<dbReference type="RefSeq" id="WP_107141548.1">
    <property type="nucleotide sequence ID" value="NZ_CP028324.1"/>
</dbReference>
<dbReference type="PANTHER" id="PTHR37946:SF1">
    <property type="entry name" value="SLL1969 PROTEIN"/>
    <property type="match status" value="1"/>
</dbReference>
<keyword evidence="1" id="KW-0472">Membrane</keyword>
<feature type="transmembrane region" description="Helical" evidence="1">
    <location>
        <begin position="75"/>
        <end position="94"/>
    </location>
</feature>
<evidence type="ECO:0000256" key="1">
    <source>
        <dbReference type="SAM" id="Phobius"/>
    </source>
</evidence>
<gene>
    <name evidence="3" type="ORF">C9I28_11090</name>
</gene>
<organism evidence="3 4">
    <name type="scientific">Pseudoduganella armeniaca</name>
    <dbReference type="NCBI Taxonomy" id="2072590"/>
    <lineage>
        <taxon>Bacteria</taxon>
        <taxon>Pseudomonadati</taxon>
        <taxon>Pseudomonadota</taxon>
        <taxon>Betaproteobacteria</taxon>
        <taxon>Burkholderiales</taxon>
        <taxon>Oxalobacteraceae</taxon>
        <taxon>Telluria group</taxon>
        <taxon>Pseudoduganella</taxon>
    </lineage>
</organism>
<dbReference type="InterPro" id="IPR000073">
    <property type="entry name" value="AB_hydrolase_1"/>
</dbReference>
<keyword evidence="1" id="KW-0812">Transmembrane</keyword>
<name>A0A2R4C9J4_9BURK</name>
<feature type="transmembrane region" description="Helical" evidence="1">
    <location>
        <begin position="100"/>
        <end position="119"/>
    </location>
</feature>
<keyword evidence="4" id="KW-1185">Reference proteome</keyword>
<feature type="domain" description="AB hydrolase-1" evidence="2">
    <location>
        <begin position="110"/>
        <end position="254"/>
    </location>
</feature>
<dbReference type="OrthoDB" id="275181at2"/>
<protein>
    <submittedName>
        <fullName evidence="3">Lipase</fullName>
    </submittedName>
</protein>
<dbReference type="Proteomes" id="UP000240505">
    <property type="component" value="Chromosome"/>
</dbReference>
<reference evidence="3 4" key="1">
    <citation type="submission" date="2018-03" db="EMBL/GenBank/DDBJ databases">
        <title>Massilia armeniaca sp. nov., isolated from desert soil.</title>
        <authorList>
            <person name="Huang H."/>
            <person name="Ren M."/>
        </authorList>
    </citation>
    <scope>NUCLEOTIDE SEQUENCE [LARGE SCALE GENOMIC DNA]</scope>
    <source>
        <strain evidence="3 4">ZMN-3</strain>
    </source>
</reference>
<evidence type="ECO:0000259" key="2">
    <source>
        <dbReference type="Pfam" id="PF00561"/>
    </source>
</evidence>
<proteinExistence type="predicted"/>
<dbReference type="KEGG" id="masz:C9I28_11090"/>
<feature type="transmembrane region" description="Helical" evidence="1">
    <location>
        <begin position="5"/>
        <end position="24"/>
    </location>
</feature>
<dbReference type="PANTHER" id="PTHR37946">
    <property type="entry name" value="SLL1969 PROTEIN"/>
    <property type="match status" value="1"/>
</dbReference>
<accession>A0A2R4C9J4</accession>
<evidence type="ECO:0000313" key="4">
    <source>
        <dbReference type="Proteomes" id="UP000240505"/>
    </source>
</evidence>
<keyword evidence="1" id="KW-1133">Transmembrane helix</keyword>
<feature type="transmembrane region" description="Helical" evidence="1">
    <location>
        <begin position="30"/>
        <end position="54"/>
    </location>
</feature>
<dbReference type="InterPro" id="IPR029058">
    <property type="entry name" value="AB_hydrolase_fold"/>
</dbReference>
<dbReference type="EMBL" id="CP028324">
    <property type="protein sequence ID" value="AVR96198.1"/>
    <property type="molecule type" value="Genomic_DNA"/>
</dbReference>
<evidence type="ECO:0000313" key="3">
    <source>
        <dbReference type="EMBL" id="AVR96198.1"/>
    </source>
</evidence>
<dbReference type="AlphaFoldDB" id="A0A2R4C9J4"/>
<dbReference type="Gene3D" id="3.40.50.1820">
    <property type="entry name" value="alpha/beta hydrolase"/>
    <property type="match status" value="1"/>
</dbReference>